<evidence type="ECO:0000313" key="1">
    <source>
        <dbReference type="EMBL" id="NSL85536.1"/>
    </source>
</evidence>
<organism evidence="1 2">
    <name type="scientific">Chitinophaga solisilvae</name>
    <dbReference type="NCBI Taxonomy" id="1233460"/>
    <lineage>
        <taxon>Bacteria</taxon>
        <taxon>Pseudomonadati</taxon>
        <taxon>Bacteroidota</taxon>
        <taxon>Chitinophagia</taxon>
        <taxon>Chitinophagales</taxon>
        <taxon>Chitinophagaceae</taxon>
        <taxon>Chitinophaga</taxon>
    </lineage>
</organism>
<evidence type="ECO:0000313" key="2">
    <source>
        <dbReference type="Proteomes" id="UP000281028"/>
    </source>
</evidence>
<comment type="caution">
    <text evidence="1">The sequence shown here is derived from an EMBL/GenBank/DDBJ whole genome shotgun (WGS) entry which is preliminary data.</text>
</comment>
<name>A0A433WM11_9BACT</name>
<dbReference type="OrthoDB" id="610610at2"/>
<proteinExistence type="predicted"/>
<protein>
    <submittedName>
        <fullName evidence="1">Uncharacterized protein</fullName>
    </submittedName>
</protein>
<keyword evidence="2" id="KW-1185">Reference proteome</keyword>
<gene>
    <name evidence="1" type="ORF">ECE50_001750</name>
</gene>
<sequence>MQILSRHFGRYLKWYLCFLMAAGMMQAALAQNQGEYATPMDMKVQRALSVIKTVKDENRIKGSIANEDIQDLPVGIVREISGNQYIIVIDSARVTPQGGFFSAYASVTIPGTEKQLVFAGKDIKFHPGGIAASVSTRLELLTDFHIPVSDMVSLDIPADGSNYLEWDCNGFKSVNLKGNFVFSKDMLQPLNGMGNVTASFAVNLTDLHNFLVDVNITPFRMTNLKDLSFEVKHAVVDMSDLKNPDAFTFPRDYNAAFGGDVRLWRGFYLQELMVFLPPELSTRNGPATIKAANVLIDDAGVSGLFAGDNLFDMNMGSADGWSFSINHIEVQLLRNRLVGGGFNGDIRVPFLGSDSLAYSARMSQNGDETDYLFALATNTDKEYQTPFGGTLLLAKGSTIQLEKSNGKLIPSAILHGKLTISQNVLKVKNIEFQDLTLSTARPYLHKGYFAVNTEEQNTASGFPLSINEISLGIYEGKATLGMHVWLNLMGKEDKGFSADAKVFVSAKVEETYEGAQFKKQSWKLDGVRFGDISLATNIGPFSLNGTLGIYRDDPVYGNGIHGSLQLQMSAVITKKIKVQAYFGTKDTYRYWHADANLPILIPVCGVVNIQGILGGVSYHMKRPDRIVFDNNGDVAVDVNPQERIDDLKYVPDEKVGMGFLAGVTLVAVSKKLITADVMLEFVFNSREHGGGINSINFDGYGYLFSDVAKYKVGANGQRGGAPVTCNFKMSYQRDINTFYSSLTVYMNLAGVLKGTGPDGRIGTMAMLFSPDQWYVKVGTPSQPLGVSVLNIVKAQTYFIAGNKLTDMIPDPPEAVREILGQIQPTDFRRNGTIMVRGAGIGFGLSLEASTKGEPLIFYYAFGVGAGTNMMLLNMKDAHCEGSNGPIGMDGWYAMGDAYAFLYGRVGIKIRSRRFDILSLGAAALLQANLPNPSWFRGTIAARYKLLGGLIKGKMHFQFDVGQQCQLVGTKEMGDIEAISAIQPDNGGQEVNVFSSPQVAFNLPVNKEIVLTENAEKPEFYRIMLDEFLLTRNGQSIPGAISWNEGLDVAMLKTPDVLPEFSDLKVTVKVHWEKRTPNTAWERLSGGGNIEVKEAVFKTGPEPDSIPAENIVYSYPLDRQYNFYKNEYGNGYIKLNYGQPKVFRKTDDGMKLKFAARFIGPDKQPLEVPFAYDEANTTVNFQIPEKLKNESIYQLALMRTPEGGSNDANLKREQQTTQLSDDGADISVRRNTLTGTVAASAEKEVLSQFFRTSMYNTFAEKLTSIGQLRSLFDIAIGYTGILGGESAPMEALDRFETAGNIEGTVKKLVAAEALPDNPWFSNEVYPLLYQHYPLESGLTLDRSGANKELQLPPLNGITVDNKDAWEGQYLNDNEIRAGFAAKRTDRLLVQYKVSFYANADFFDLRQKIAAKYETRLGNGQGYTLSPGVQQIFYAKGVPALRAGNYRVRLKYTLPGINKVTTSKDFTLTL</sequence>
<dbReference type="Proteomes" id="UP000281028">
    <property type="component" value="Unassembled WGS sequence"/>
</dbReference>
<accession>A0A433WM11</accession>
<reference evidence="1" key="1">
    <citation type="submission" date="2020-05" db="EMBL/GenBank/DDBJ databases">
        <title>Chitinophaga laudate sp. nov., isolated from a tropical peat swamp.</title>
        <authorList>
            <person name="Goh C.B.S."/>
            <person name="Lee M.S."/>
            <person name="Parimannan S."/>
            <person name="Pasbakhsh P."/>
            <person name="Yule C.M."/>
            <person name="Rajandas H."/>
            <person name="Loke S."/>
            <person name="Croft L."/>
            <person name="Tan J.B.L."/>
        </authorList>
    </citation>
    <scope>NUCLEOTIDE SEQUENCE</scope>
    <source>
        <strain evidence="1">Mgbs1</strain>
    </source>
</reference>
<dbReference type="EMBL" id="RIAR02000001">
    <property type="protein sequence ID" value="NSL85536.1"/>
    <property type="molecule type" value="Genomic_DNA"/>
</dbReference>